<evidence type="ECO:0000313" key="3">
    <source>
        <dbReference type="EMBL" id="KID82050.1"/>
    </source>
</evidence>
<reference evidence="3 4" key="1">
    <citation type="journal article" date="2014" name="Proc. Natl. Acad. Sci. U.S.A.">
        <title>Trajectory and genomic determinants of fungal-pathogen speciation and host adaptation.</title>
        <authorList>
            <person name="Hu X."/>
            <person name="Xiao G."/>
            <person name="Zheng P."/>
            <person name="Shang Y."/>
            <person name="Su Y."/>
            <person name="Zhang X."/>
            <person name="Liu X."/>
            <person name="Zhan S."/>
            <person name="St Leger R.J."/>
            <person name="Wang C."/>
        </authorList>
    </citation>
    <scope>NUCLEOTIDE SEQUENCE [LARGE SCALE GENOMIC DNA]</scope>
    <source>
        <strain evidence="3 4">ARSEF 977</strain>
    </source>
</reference>
<proteinExistence type="predicted"/>
<accession>A0A0B4G617</accession>
<feature type="compositionally biased region" description="Polar residues" evidence="1">
    <location>
        <begin position="17"/>
        <end position="27"/>
    </location>
</feature>
<dbReference type="InterPro" id="IPR003615">
    <property type="entry name" value="HNH_nuc"/>
</dbReference>
<feature type="domain" description="HNH nuclease" evidence="2">
    <location>
        <begin position="191"/>
        <end position="298"/>
    </location>
</feature>
<gene>
    <name evidence="3" type="ORF">MGU_10620</name>
</gene>
<evidence type="ECO:0000256" key="1">
    <source>
        <dbReference type="SAM" id="MobiDB-lite"/>
    </source>
</evidence>
<name>A0A0B4G617_METGA</name>
<keyword evidence="4" id="KW-1185">Reference proteome</keyword>
<dbReference type="Proteomes" id="UP000031192">
    <property type="component" value="Unassembled WGS sequence"/>
</dbReference>
<comment type="caution">
    <text evidence="3">The sequence shown here is derived from an EMBL/GenBank/DDBJ whole genome shotgun (WGS) entry which is preliminary data.</text>
</comment>
<dbReference type="Pfam" id="PF13391">
    <property type="entry name" value="HNH_2"/>
    <property type="match status" value="1"/>
</dbReference>
<evidence type="ECO:0000313" key="4">
    <source>
        <dbReference type="Proteomes" id="UP000031192"/>
    </source>
</evidence>
<evidence type="ECO:0000259" key="2">
    <source>
        <dbReference type="Pfam" id="PF13391"/>
    </source>
</evidence>
<dbReference type="EMBL" id="AZNH01000105">
    <property type="protein sequence ID" value="KID82050.1"/>
    <property type="molecule type" value="Genomic_DNA"/>
</dbReference>
<protein>
    <recommendedName>
        <fullName evidence="2">HNH nuclease domain-containing protein</fullName>
    </recommendedName>
</protein>
<dbReference type="AlphaFoldDB" id="A0A0B4G617"/>
<sequence length="402" mass="45389">MAAPHHRHQNSLEGFVNLSSSPPLSDNVRTQADHRFQEIMERFRDRDPDRSSKYDRPKLVGLVYRYSISQKSKDNILRAVFRALELPMEGDAVDFSTETALLLRLIGFADHLVNNFFMPCTLKRSHNRVCAFTCLVLTDSVTVRASTAKTPQPTPHYRSATLRSSSKDFVGTPERLSTLRGDCLVRDKHRCVISRAYDKTRAENQAAADVMLDDDQRPIKDGKFAYLEVAHIMPHSLVQVGSDAEELNEARKTALEILNMFDNDIAHRINGTDIDRPFNALTLTLNLHRAFGDFEVYFTSIRGREHTYEIGTFQRTGFAEVALPVVRTLYLTEDRNIEPPSPQLLAVHRAIAHILHLSGAGRYIDHIVRSMDEQEARSDGSTDLGSLVRLRALAWIAGGVHT</sequence>
<dbReference type="HOGENOM" id="CLU_043858_1_1_1"/>
<feature type="region of interest" description="Disordered" evidence="1">
    <location>
        <begin position="1"/>
        <end position="27"/>
    </location>
</feature>
<dbReference type="OrthoDB" id="4936377at2759"/>
<organism evidence="3 4">
    <name type="scientific">Metarhizium guizhouense (strain ARSEF 977)</name>
    <dbReference type="NCBI Taxonomy" id="1276136"/>
    <lineage>
        <taxon>Eukaryota</taxon>
        <taxon>Fungi</taxon>
        <taxon>Dikarya</taxon>
        <taxon>Ascomycota</taxon>
        <taxon>Pezizomycotina</taxon>
        <taxon>Sordariomycetes</taxon>
        <taxon>Hypocreomycetidae</taxon>
        <taxon>Hypocreales</taxon>
        <taxon>Clavicipitaceae</taxon>
        <taxon>Metarhizium</taxon>
    </lineage>
</organism>